<organism evidence="1">
    <name type="scientific">marine sediment metagenome</name>
    <dbReference type="NCBI Taxonomy" id="412755"/>
    <lineage>
        <taxon>unclassified sequences</taxon>
        <taxon>metagenomes</taxon>
        <taxon>ecological metagenomes</taxon>
    </lineage>
</organism>
<gene>
    <name evidence="1" type="ORF">S06H3_45050</name>
</gene>
<dbReference type="AlphaFoldDB" id="X1PPM2"/>
<reference evidence="1" key="1">
    <citation type="journal article" date="2014" name="Front. Microbiol.">
        <title>High frequency of phylogenetically diverse reductive dehalogenase-homologous genes in deep subseafloor sedimentary metagenomes.</title>
        <authorList>
            <person name="Kawai M."/>
            <person name="Futagami T."/>
            <person name="Toyoda A."/>
            <person name="Takaki Y."/>
            <person name="Nishi S."/>
            <person name="Hori S."/>
            <person name="Arai W."/>
            <person name="Tsubouchi T."/>
            <person name="Morono Y."/>
            <person name="Uchiyama I."/>
            <person name="Ito T."/>
            <person name="Fujiyama A."/>
            <person name="Inagaki F."/>
            <person name="Takami H."/>
        </authorList>
    </citation>
    <scope>NUCLEOTIDE SEQUENCE</scope>
    <source>
        <strain evidence="1">Expedition CK06-06</strain>
    </source>
</reference>
<dbReference type="InterPro" id="IPR010344">
    <property type="entry name" value="YbjH"/>
</dbReference>
<feature type="non-terminal residue" evidence="1">
    <location>
        <position position="229"/>
    </location>
</feature>
<comment type="caution">
    <text evidence="1">The sequence shown here is derived from an EMBL/GenBank/DDBJ whole genome shotgun (WGS) entry which is preliminary data.</text>
</comment>
<sequence length="229" mass="24171">MRANSVLVVLVIFTLLPFTLVRAMANNNNHIEEGCLAKACLATGITSTGSEATTGGGRGKCGHSEAAGTISIHSAYAEHRIGSYFAGFCLNANNTGQAIFAGTGLGKEGNSLELVLTMADVSEFDDFLISAKYQFLGETPSRPAMAVGVDAINEIPEQMQSSSYIVTSKCLPIAKLPLLASLGWGSGRFQDNFFGSLAFVLSRRWNFIVEYDGVGGNVGTSFVVELPLG</sequence>
<dbReference type="Pfam" id="PF06082">
    <property type="entry name" value="YjbH"/>
    <property type="match status" value="1"/>
</dbReference>
<proteinExistence type="predicted"/>
<name>X1PPM2_9ZZZZ</name>
<dbReference type="EMBL" id="BARV01028082">
    <property type="protein sequence ID" value="GAI44451.1"/>
    <property type="molecule type" value="Genomic_DNA"/>
</dbReference>
<accession>X1PPM2</accession>
<evidence type="ECO:0000313" key="1">
    <source>
        <dbReference type="EMBL" id="GAI44451.1"/>
    </source>
</evidence>
<protein>
    <submittedName>
        <fullName evidence="1">Uncharacterized protein</fullName>
    </submittedName>
</protein>